<dbReference type="SUPFAM" id="SSF55031">
    <property type="entry name" value="Bacterial exopeptidase dimerisation domain"/>
    <property type="match status" value="1"/>
</dbReference>
<dbReference type="Pfam" id="PF01546">
    <property type="entry name" value="Peptidase_M20"/>
    <property type="match status" value="1"/>
</dbReference>
<comment type="caution">
    <text evidence="2">The sequence shown here is derived from an EMBL/GenBank/DDBJ whole genome shotgun (WGS) entry which is preliminary data.</text>
</comment>
<dbReference type="Proteomes" id="UP001549320">
    <property type="component" value="Unassembled WGS sequence"/>
</dbReference>
<dbReference type="EMBL" id="JBEPSH010000001">
    <property type="protein sequence ID" value="MET4575078.1"/>
    <property type="molecule type" value="Genomic_DNA"/>
</dbReference>
<dbReference type="Gene3D" id="3.40.630.10">
    <property type="entry name" value="Zn peptidases"/>
    <property type="match status" value="1"/>
</dbReference>
<organism evidence="2 3">
    <name type="scientific">Ottowia thiooxydans</name>
    <dbReference type="NCBI Taxonomy" id="219182"/>
    <lineage>
        <taxon>Bacteria</taxon>
        <taxon>Pseudomonadati</taxon>
        <taxon>Pseudomonadota</taxon>
        <taxon>Betaproteobacteria</taxon>
        <taxon>Burkholderiales</taxon>
        <taxon>Comamonadaceae</taxon>
        <taxon>Ottowia</taxon>
    </lineage>
</organism>
<dbReference type="PANTHER" id="PTHR11014:SF63">
    <property type="entry name" value="METALLOPEPTIDASE, PUTATIVE (AFU_ORTHOLOGUE AFUA_6G09600)-RELATED"/>
    <property type="match status" value="1"/>
</dbReference>
<name>A0ABV2Q219_9BURK</name>
<keyword evidence="3" id="KW-1185">Reference proteome</keyword>
<protein>
    <submittedName>
        <fullName evidence="2">Amidohydrolase</fullName>
    </submittedName>
</protein>
<proteinExistence type="predicted"/>
<dbReference type="RefSeq" id="WP_354440322.1">
    <property type="nucleotide sequence ID" value="NZ_JBEPSH010000001.1"/>
</dbReference>
<dbReference type="InterPro" id="IPR002933">
    <property type="entry name" value="Peptidase_M20"/>
</dbReference>
<gene>
    <name evidence="2" type="ORF">ABIE13_000175</name>
</gene>
<dbReference type="PIRSF" id="PIRSF005962">
    <property type="entry name" value="Pept_M20D_amidohydro"/>
    <property type="match status" value="1"/>
</dbReference>
<dbReference type="InterPro" id="IPR017439">
    <property type="entry name" value="Amidohydrolase"/>
</dbReference>
<dbReference type="NCBIfam" id="TIGR01891">
    <property type="entry name" value="amidohydrolases"/>
    <property type="match status" value="1"/>
</dbReference>
<dbReference type="Gene3D" id="3.30.70.360">
    <property type="match status" value="1"/>
</dbReference>
<dbReference type="InterPro" id="IPR036264">
    <property type="entry name" value="Bact_exopeptidase_dim_dom"/>
</dbReference>
<keyword evidence="1" id="KW-0378">Hydrolase</keyword>
<reference evidence="2 3" key="1">
    <citation type="submission" date="2024-06" db="EMBL/GenBank/DDBJ databases">
        <title>Sorghum-associated microbial communities from plants grown in Nebraska, USA.</title>
        <authorList>
            <person name="Schachtman D."/>
        </authorList>
    </citation>
    <scope>NUCLEOTIDE SEQUENCE [LARGE SCALE GENOMIC DNA]</scope>
    <source>
        <strain evidence="2 3">2709</strain>
    </source>
</reference>
<evidence type="ECO:0000313" key="3">
    <source>
        <dbReference type="Proteomes" id="UP001549320"/>
    </source>
</evidence>
<accession>A0ABV2Q219</accession>
<sequence length="397" mass="42755">MKNYLQRAHDRLDDIIEIRRDIHAHPELGFEETRTSELVKSKLLSWGVEVEHSIGKTGLVGTIHGQRAGNRAIGLRADMDALAMKETNNLPHASQHAGRMHGCGHDGHTAMLLGAARALAEDRDFEGKVHLIFQPAEEGRGGALAMLEDQLFERFPCDRIFGLHSFPSISLGHFGMRAGAMMAASGRWQVTFRGAGGHGGAFPHLTADLAVAQANFVLGLQTIISRNVPATESAIVSVGHISAGDPNAMNVMPSELLISGTMRAFSPAVQTLLESKIKALAKAHAELAGAKVEVKLWWNSAPVINDDDAFASAARAAARVTDGQAVDLDIAPTTGGEDFSWMMQKRPGAFMLIGNGRRLGDGGGDLHMPNYDFNDKAIPYGIAYWLSVVDEELGSRK</sequence>
<dbReference type="SUPFAM" id="SSF53187">
    <property type="entry name" value="Zn-dependent exopeptidases"/>
    <property type="match status" value="1"/>
</dbReference>
<evidence type="ECO:0000313" key="2">
    <source>
        <dbReference type="EMBL" id="MET4575078.1"/>
    </source>
</evidence>
<evidence type="ECO:0000256" key="1">
    <source>
        <dbReference type="ARBA" id="ARBA00022801"/>
    </source>
</evidence>
<dbReference type="PANTHER" id="PTHR11014">
    <property type="entry name" value="PEPTIDASE M20 FAMILY MEMBER"/>
    <property type="match status" value="1"/>
</dbReference>